<keyword evidence="1 5" id="KW-0489">Methyltransferase</keyword>
<keyword evidence="2" id="KW-0808">Transferase</keyword>
<dbReference type="GO" id="GO:0008168">
    <property type="term" value="F:methyltransferase activity"/>
    <property type="evidence" value="ECO:0007669"/>
    <property type="project" value="UniProtKB-KW"/>
</dbReference>
<protein>
    <submittedName>
        <fullName evidence="5">Modification methylase MboII</fullName>
    </submittedName>
</protein>
<dbReference type="Proteomes" id="UP001428290">
    <property type="component" value="Unassembled WGS sequence"/>
</dbReference>
<dbReference type="PRINTS" id="PR00506">
    <property type="entry name" value="D21N6MTFRASE"/>
</dbReference>
<dbReference type="InterPro" id="IPR029063">
    <property type="entry name" value="SAM-dependent_MTases_sf"/>
</dbReference>
<dbReference type="Pfam" id="PF01555">
    <property type="entry name" value="N6_N4_Mtase"/>
    <property type="match status" value="1"/>
</dbReference>
<keyword evidence="3" id="KW-0949">S-adenosyl-L-methionine</keyword>
<evidence type="ECO:0000259" key="4">
    <source>
        <dbReference type="Pfam" id="PF01555"/>
    </source>
</evidence>
<comment type="caution">
    <text evidence="5">The sequence shown here is derived from an EMBL/GenBank/DDBJ whole genome shotgun (WGS) entry which is preliminary data.</text>
</comment>
<reference evidence="5 6" key="1">
    <citation type="submission" date="2024-02" db="EMBL/GenBank/DDBJ databases">
        <title>Herpetosiphon gulosus NBRC 112829.</title>
        <authorList>
            <person name="Ichikawa N."/>
            <person name="Katano-Makiyama Y."/>
            <person name="Hidaka K."/>
        </authorList>
    </citation>
    <scope>NUCLEOTIDE SEQUENCE [LARGE SCALE GENOMIC DNA]</scope>
    <source>
        <strain evidence="5 6">NBRC 112829</strain>
    </source>
</reference>
<dbReference type="EMBL" id="BAABRU010000004">
    <property type="protein sequence ID" value="GAA5527751.1"/>
    <property type="molecule type" value="Genomic_DNA"/>
</dbReference>
<dbReference type="InterPro" id="IPR002941">
    <property type="entry name" value="DNA_methylase_N4/N6"/>
</dbReference>
<keyword evidence="6" id="KW-1185">Reference proteome</keyword>
<organism evidence="5 6">
    <name type="scientific">Herpetosiphon gulosus</name>
    <dbReference type="NCBI Taxonomy" id="1973496"/>
    <lineage>
        <taxon>Bacteria</taxon>
        <taxon>Bacillati</taxon>
        <taxon>Chloroflexota</taxon>
        <taxon>Chloroflexia</taxon>
        <taxon>Herpetosiphonales</taxon>
        <taxon>Herpetosiphonaceae</taxon>
        <taxon>Herpetosiphon</taxon>
    </lineage>
</organism>
<sequence>MNSQQPNQLIQGEMFDVIGSIAPQSIDLLYLDPPFAAGRVFADSAGAFDDRWQGGLTEYLAWLEQRLLAARQIVAEHGSLFLHLDRRAVHYAKVLLDHTWGFECFRNEIIWHYTGGGRARRSFSHKHDTILWYSKHPQHWTFNLQAMRQPYKASSGFAKAGIRSAAGKRYLPHPDGTPVDDVWDIPMLNPMAAERLGYPTQKPERLLERIILAASNSGDLVADLCCGSGTTAAVAQRLGRCWIAADQSADALALVRSRLRQQAAEWQETIIQPQPVSFAAKH</sequence>
<dbReference type="Gene3D" id="3.40.50.150">
    <property type="entry name" value="Vaccinia Virus protein VP39"/>
    <property type="match status" value="1"/>
</dbReference>
<evidence type="ECO:0000313" key="5">
    <source>
        <dbReference type="EMBL" id="GAA5527751.1"/>
    </source>
</evidence>
<feature type="domain" description="DNA methylase N-4/N-6" evidence="4">
    <location>
        <begin position="26"/>
        <end position="251"/>
    </location>
</feature>
<evidence type="ECO:0000256" key="1">
    <source>
        <dbReference type="ARBA" id="ARBA00022603"/>
    </source>
</evidence>
<dbReference type="RefSeq" id="WP_345721367.1">
    <property type="nucleotide sequence ID" value="NZ_BAABRU010000004.1"/>
</dbReference>
<dbReference type="SUPFAM" id="SSF53335">
    <property type="entry name" value="S-adenosyl-L-methionine-dependent methyltransferases"/>
    <property type="match status" value="1"/>
</dbReference>
<dbReference type="GO" id="GO:0032259">
    <property type="term" value="P:methylation"/>
    <property type="evidence" value="ECO:0007669"/>
    <property type="project" value="UniProtKB-KW"/>
</dbReference>
<dbReference type="InterPro" id="IPR002295">
    <property type="entry name" value="N4/N6-MTase_EcoPI_Mod-like"/>
</dbReference>
<gene>
    <name evidence="5" type="primary">mboIIM</name>
    <name evidence="5" type="ORF">Hgul01_01544</name>
</gene>
<accession>A0ABP9WYV8</accession>
<evidence type="ECO:0000256" key="2">
    <source>
        <dbReference type="ARBA" id="ARBA00022679"/>
    </source>
</evidence>
<evidence type="ECO:0000256" key="3">
    <source>
        <dbReference type="ARBA" id="ARBA00022691"/>
    </source>
</evidence>
<evidence type="ECO:0000313" key="6">
    <source>
        <dbReference type="Proteomes" id="UP001428290"/>
    </source>
</evidence>
<proteinExistence type="predicted"/>
<name>A0ABP9WYV8_9CHLR</name>